<dbReference type="InterPro" id="IPR051532">
    <property type="entry name" value="Ester_Hydrolysis_Enzymes"/>
</dbReference>
<evidence type="ECO:0000313" key="4">
    <source>
        <dbReference type="RefSeq" id="WP_051377837.1"/>
    </source>
</evidence>
<dbReference type="EC" id="3.1.-.-" evidence="4"/>
<dbReference type="Gene3D" id="3.40.50.1110">
    <property type="entry name" value="SGNH hydrolase"/>
    <property type="match status" value="1"/>
</dbReference>
<feature type="compositionally biased region" description="Pro residues" evidence="1">
    <location>
        <begin position="62"/>
        <end position="74"/>
    </location>
</feature>
<evidence type="ECO:0000256" key="2">
    <source>
        <dbReference type="SAM" id="SignalP"/>
    </source>
</evidence>
<reference evidence="4" key="2">
    <citation type="journal article" date="2022" name="Glycobiology">
        <title>The SGNH hydrolase family: a template for carbohydrate diversity.</title>
        <authorList>
            <person name="Anderson A.C."/>
            <person name="Stangherlin S."/>
            <person name="Pimentel K.N."/>
            <person name="Weadge J.T."/>
            <person name="Clarke A.J."/>
        </authorList>
    </citation>
    <scope>NUCLEOTIDE SEQUENCE</scope>
</reference>
<dbReference type="SUPFAM" id="SSF52266">
    <property type="entry name" value="SGNH hydrolase"/>
    <property type="match status" value="1"/>
</dbReference>
<keyword evidence="2" id="KW-0732">Signal</keyword>
<feature type="region of interest" description="Disordered" evidence="1">
    <location>
        <begin position="24"/>
        <end position="105"/>
    </location>
</feature>
<name>A0A8B6X8K2_9BURK</name>
<dbReference type="OrthoDB" id="9180452at2"/>
<keyword evidence="4" id="KW-0378">Hydrolase</keyword>
<dbReference type="Pfam" id="PF25182">
    <property type="entry name" value="NonGDSL"/>
    <property type="match status" value="1"/>
</dbReference>
<reference evidence="4" key="1">
    <citation type="journal article" date="2004" name="Prog. Lipid Res.">
        <title>GDSL family of serine esterases/lipases.</title>
        <authorList>
            <person name="Akoh C.C."/>
            <person name="Lee G.C."/>
            <person name="Liaw Y.C."/>
            <person name="Huang T.H."/>
            <person name="Shaw J.F."/>
        </authorList>
    </citation>
    <scope>NUCLEOTIDE SEQUENCE</scope>
</reference>
<dbReference type="GO" id="GO:0004622">
    <property type="term" value="F:phosphatidylcholine lysophospholipase activity"/>
    <property type="evidence" value="ECO:0007669"/>
    <property type="project" value="TreeGrafter"/>
</dbReference>
<feature type="signal peptide" evidence="2">
    <location>
        <begin position="1"/>
        <end position="26"/>
    </location>
</feature>
<feature type="compositionally biased region" description="Low complexity" evidence="1">
    <location>
        <begin position="24"/>
        <end position="46"/>
    </location>
</feature>
<reference evidence="4" key="3">
    <citation type="submission" date="2025-08" db="UniProtKB">
        <authorList>
            <consortium name="RefSeq"/>
        </authorList>
    </citation>
    <scope>IDENTIFICATION</scope>
</reference>
<sequence>MNRRRLSHLATAFSCAALLAAAPARAQDGAPGAAAGPAGASPATLPGGPPSPTEQGGTPLPAAGPTPSPAPPVAPQDAPRIPAPPGTAPTVPAAAPSPAAVVRPPEPHCSGIGRPAPLGRLPITAARLAGREPLTIVALGSSTTAGAGATSIAATYPSRLGVELTRRLPGKAVRVINKGVNGQDVQEEVERFERDVFQDGPQLVIWQLGTNALLRELDFDSFSRLAEDGVARIRAHGIDLVLMDLQYAPRVTGSPGTQRMLGWFDRMAQREGVPVFRRFELMRQWAEHAGEQYASLLAPDSLHMNDESYACLAAALADAIVQAAAPPAGASAHGPGGRVGAGAPGNPAGPGATAPGTPAAR</sequence>
<dbReference type="RefSeq" id="WP_051377837.1">
    <property type="nucleotide sequence ID" value="NZ_AXWS01000007.1"/>
</dbReference>
<dbReference type="Proteomes" id="UP000675920">
    <property type="component" value="Unplaced"/>
</dbReference>
<organism evidence="3 4">
    <name type="scientific">Derxia gummosa DSM 723</name>
    <dbReference type="NCBI Taxonomy" id="1121388"/>
    <lineage>
        <taxon>Bacteria</taxon>
        <taxon>Pseudomonadati</taxon>
        <taxon>Pseudomonadota</taxon>
        <taxon>Betaproteobacteria</taxon>
        <taxon>Burkholderiales</taxon>
        <taxon>Alcaligenaceae</taxon>
        <taxon>Derxia</taxon>
    </lineage>
</organism>
<keyword evidence="3" id="KW-1185">Reference proteome</keyword>
<accession>A0A8B6X8K2</accession>
<dbReference type="CDD" id="cd00229">
    <property type="entry name" value="SGNH_hydrolase"/>
    <property type="match status" value="1"/>
</dbReference>
<evidence type="ECO:0000313" key="3">
    <source>
        <dbReference type="Proteomes" id="UP000675920"/>
    </source>
</evidence>
<dbReference type="PANTHER" id="PTHR30383:SF5">
    <property type="entry name" value="SGNH HYDROLASE-TYPE ESTERASE DOMAIN-CONTAINING PROTEIN"/>
    <property type="match status" value="1"/>
</dbReference>
<proteinExistence type="predicted"/>
<feature type="compositionally biased region" description="Low complexity" evidence="1">
    <location>
        <begin position="344"/>
        <end position="361"/>
    </location>
</feature>
<feature type="chain" id="PRO_5034335258" evidence="2">
    <location>
        <begin position="27"/>
        <end position="361"/>
    </location>
</feature>
<dbReference type="InterPro" id="IPR057572">
    <property type="entry name" value="NonGDSL"/>
</dbReference>
<protein>
    <submittedName>
        <fullName evidence="4">SGNH/GDSL hydrolase family protein</fullName>
        <ecNumber evidence="4">3.1.-.-</ecNumber>
    </submittedName>
</protein>
<dbReference type="InterPro" id="IPR036514">
    <property type="entry name" value="SGNH_hydro_sf"/>
</dbReference>
<evidence type="ECO:0000256" key="1">
    <source>
        <dbReference type="SAM" id="MobiDB-lite"/>
    </source>
</evidence>
<dbReference type="AlphaFoldDB" id="A0A8B6X8K2"/>
<feature type="compositionally biased region" description="Low complexity" evidence="1">
    <location>
        <begin position="88"/>
        <end position="103"/>
    </location>
</feature>
<feature type="compositionally biased region" description="Gly residues" evidence="1">
    <location>
        <begin position="334"/>
        <end position="343"/>
    </location>
</feature>
<feature type="region of interest" description="Disordered" evidence="1">
    <location>
        <begin position="327"/>
        <end position="361"/>
    </location>
</feature>
<dbReference type="PANTHER" id="PTHR30383">
    <property type="entry name" value="THIOESTERASE 1/PROTEASE 1/LYSOPHOSPHOLIPASE L1"/>
    <property type="match status" value="1"/>
</dbReference>